<name>A0ABN2UK35_9ACTN</name>
<keyword evidence="2" id="KW-1185">Reference proteome</keyword>
<sequence length="124" mass="13244">MSLADQNWMPPAGRVRWDLMMAGITVLPDLPPGWPRASSPGALVEDVGGHVVISWNAPVTLTDSTSKPASSGQAEDQIQQRREAINKAMLSAIAEVLTAYTVEIDTVNWTFAKVIDGPGTGWTG</sequence>
<proteinExistence type="predicted"/>
<comment type="caution">
    <text evidence="1">The sequence shown here is derived from an EMBL/GenBank/DDBJ whole genome shotgun (WGS) entry which is preliminary data.</text>
</comment>
<accession>A0ABN2UK35</accession>
<organism evidence="1 2">
    <name type="scientific">Catenulispora yoronensis</name>
    <dbReference type="NCBI Taxonomy" id="450799"/>
    <lineage>
        <taxon>Bacteria</taxon>
        <taxon>Bacillati</taxon>
        <taxon>Actinomycetota</taxon>
        <taxon>Actinomycetes</taxon>
        <taxon>Catenulisporales</taxon>
        <taxon>Catenulisporaceae</taxon>
        <taxon>Catenulispora</taxon>
    </lineage>
</organism>
<dbReference type="EMBL" id="BAAAQN010000025">
    <property type="protein sequence ID" value="GAA2037824.1"/>
    <property type="molecule type" value="Genomic_DNA"/>
</dbReference>
<evidence type="ECO:0000313" key="1">
    <source>
        <dbReference type="EMBL" id="GAA2037824.1"/>
    </source>
</evidence>
<reference evidence="1 2" key="1">
    <citation type="journal article" date="2019" name="Int. J. Syst. Evol. Microbiol.">
        <title>The Global Catalogue of Microorganisms (GCM) 10K type strain sequencing project: providing services to taxonomists for standard genome sequencing and annotation.</title>
        <authorList>
            <consortium name="The Broad Institute Genomics Platform"/>
            <consortium name="The Broad Institute Genome Sequencing Center for Infectious Disease"/>
            <person name="Wu L."/>
            <person name="Ma J."/>
        </authorList>
    </citation>
    <scope>NUCLEOTIDE SEQUENCE [LARGE SCALE GENOMIC DNA]</scope>
    <source>
        <strain evidence="1 2">JCM 16014</strain>
    </source>
</reference>
<gene>
    <name evidence="1" type="ORF">GCM10009839_44000</name>
</gene>
<dbReference type="Proteomes" id="UP001500751">
    <property type="component" value="Unassembled WGS sequence"/>
</dbReference>
<evidence type="ECO:0000313" key="2">
    <source>
        <dbReference type="Proteomes" id="UP001500751"/>
    </source>
</evidence>
<protein>
    <submittedName>
        <fullName evidence="1">Uncharacterized protein</fullName>
    </submittedName>
</protein>